<dbReference type="EMBL" id="CP065668">
    <property type="protein sequence ID" value="QPS09278.1"/>
    <property type="molecule type" value="Genomic_DNA"/>
</dbReference>
<dbReference type="Proteomes" id="UP000594778">
    <property type="component" value="Chromosome"/>
</dbReference>
<proteinExistence type="predicted"/>
<dbReference type="RefSeq" id="WP_197956262.1">
    <property type="nucleotide sequence ID" value="NZ_CP065668.1"/>
</dbReference>
<gene>
    <name evidence="1" type="ORF">I6G66_04375</name>
</gene>
<dbReference type="AlphaFoldDB" id="A0A7T2S5P5"/>
<evidence type="ECO:0000313" key="2">
    <source>
        <dbReference type="Proteomes" id="UP000594778"/>
    </source>
</evidence>
<evidence type="ECO:0000313" key="1">
    <source>
        <dbReference type="EMBL" id="QPS09278.1"/>
    </source>
</evidence>
<accession>A0A7T2S5P5</accession>
<protein>
    <submittedName>
        <fullName evidence="1">Uncharacterized protein</fullName>
    </submittedName>
</protein>
<reference evidence="1 2" key="1">
    <citation type="submission" date="2020-12" db="EMBL/GenBank/DDBJ databases">
        <title>FDA dAtabase for Regulatory Grade micrObial Sequences (FDA-ARGOS): Supporting development and validation of Infectious Disease Dx tests.</title>
        <authorList>
            <person name="Sproer C."/>
            <person name="Gronow S."/>
            <person name="Severitt S."/>
            <person name="Schroder I."/>
            <person name="Tallon L."/>
            <person name="Sadzewicz L."/>
            <person name="Zhao X."/>
            <person name="Boylan J."/>
            <person name="Ott S."/>
            <person name="Bowen H."/>
            <person name="Vavikolanu K."/>
            <person name="Mehta A."/>
            <person name="Aluvathingal J."/>
            <person name="Nadendla S."/>
            <person name="Lowell S."/>
            <person name="Myers T."/>
            <person name="Yan Y."/>
            <person name="Sichtig H."/>
        </authorList>
    </citation>
    <scope>NUCLEOTIDE SEQUENCE [LARGE SCALE GENOMIC DNA]</scope>
    <source>
        <strain evidence="1 2">FDAARGOS_909</strain>
    </source>
</reference>
<name>A0A7T2S5P5_DELAC</name>
<organism evidence="1 2">
    <name type="scientific">Delftia acidovorans</name>
    <name type="common">Pseudomonas acidovorans</name>
    <name type="synonym">Comamonas acidovorans</name>
    <dbReference type="NCBI Taxonomy" id="80866"/>
    <lineage>
        <taxon>Bacteria</taxon>
        <taxon>Pseudomonadati</taxon>
        <taxon>Pseudomonadota</taxon>
        <taxon>Betaproteobacteria</taxon>
        <taxon>Burkholderiales</taxon>
        <taxon>Comamonadaceae</taxon>
        <taxon>Delftia</taxon>
    </lineage>
</organism>
<sequence>MGEKSERKRQKRGKRVQAQAVWIGNRVATTAGTHCGRFGEASGRYWESIAVPVDASFEALAGQLGDVDRRWLRACGMKKSPRETSAKTHPTSLKNKRSSLFLQPLKMGKLFLAGSRLFHSQSFFCSSE</sequence>